<evidence type="ECO:0000313" key="2">
    <source>
        <dbReference type="EMBL" id="TDR82640.1"/>
    </source>
</evidence>
<dbReference type="PANTHER" id="PTHR37512:SF1">
    <property type="entry name" value="NADR_TTD14 AAA DOMAIN-CONTAINING PROTEIN"/>
    <property type="match status" value="1"/>
</dbReference>
<organism evidence="2 3">
    <name type="scientific">Paludibacterium purpuratum</name>
    <dbReference type="NCBI Taxonomy" id="1144873"/>
    <lineage>
        <taxon>Bacteria</taxon>
        <taxon>Pseudomonadati</taxon>
        <taxon>Pseudomonadota</taxon>
        <taxon>Betaproteobacteria</taxon>
        <taxon>Neisseriales</taxon>
        <taxon>Chromobacteriaceae</taxon>
        <taxon>Paludibacterium</taxon>
    </lineage>
</organism>
<dbReference type="GO" id="GO:0016301">
    <property type="term" value="F:kinase activity"/>
    <property type="evidence" value="ECO:0007669"/>
    <property type="project" value="UniProtKB-KW"/>
</dbReference>
<dbReference type="AlphaFoldDB" id="A0A4R7BC64"/>
<dbReference type="PANTHER" id="PTHR37512">
    <property type="entry name" value="TRIFUNCTIONAL NAD BIOSYNTHESIS/REGULATOR PROTEIN NADR"/>
    <property type="match status" value="1"/>
</dbReference>
<feature type="domain" description="NadR/Ttd14 AAA" evidence="1">
    <location>
        <begin position="16"/>
        <end position="168"/>
    </location>
</feature>
<dbReference type="InterPro" id="IPR038727">
    <property type="entry name" value="NadR/Ttd14_AAA_dom"/>
</dbReference>
<dbReference type="RefSeq" id="WP_243729272.1">
    <property type="nucleotide sequence ID" value="NZ_SNZP01000001.1"/>
</dbReference>
<evidence type="ECO:0000259" key="1">
    <source>
        <dbReference type="Pfam" id="PF13521"/>
    </source>
</evidence>
<keyword evidence="2" id="KW-0808">Transferase</keyword>
<dbReference type="EMBL" id="SNZP01000001">
    <property type="protein sequence ID" value="TDR82640.1"/>
    <property type="molecule type" value="Genomic_DNA"/>
</dbReference>
<protein>
    <submittedName>
        <fullName evidence="2">Nicotinamide riboside kinase</fullName>
    </submittedName>
</protein>
<evidence type="ECO:0000313" key="3">
    <source>
        <dbReference type="Proteomes" id="UP000295611"/>
    </source>
</evidence>
<dbReference type="Pfam" id="PF13521">
    <property type="entry name" value="AAA_28"/>
    <property type="match status" value="1"/>
</dbReference>
<sequence length="193" mass="20971">MFVLVLGTGMQGTQCKVALVGPESCGKTTLAEALAERLRNAGESCALVPEYARAYYAERPYRPTLDDLLAIARGQLAAEAQAAASGARWLLCDSTVLTCLIWSEVAFGTVDPALTALYLPRNYALTLLPLPDIPWTPDPLRTHPDGRATLLMRYRSALHADGSTVREIAGEGLARVDLAWRALRQIQPKLPKI</sequence>
<gene>
    <name evidence="2" type="ORF">DFP86_10125</name>
</gene>
<name>A0A4R7BC64_9NEIS</name>
<proteinExistence type="predicted"/>
<dbReference type="InterPro" id="IPR027417">
    <property type="entry name" value="P-loop_NTPase"/>
</dbReference>
<dbReference type="Proteomes" id="UP000295611">
    <property type="component" value="Unassembled WGS sequence"/>
</dbReference>
<dbReference type="InterPro" id="IPR052735">
    <property type="entry name" value="NAD_biosynth-regulator"/>
</dbReference>
<reference evidence="2 3" key="1">
    <citation type="submission" date="2019-03" db="EMBL/GenBank/DDBJ databases">
        <title>Genomic Encyclopedia of Type Strains, Phase III (KMG-III): the genomes of soil and plant-associated and newly described type strains.</title>
        <authorList>
            <person name="Whitman W."/>
        </authorList>
    </citation>
    <scope>NUCLEOTIDE SEQUENCE [LARGE SCALE GENOMIC DNA]</scope>
    <source>
        <strain evidence="2 3">CECT 8976</strain>
    </source>
</reference>
<keyword evidence="3" id="KW-1185">Reference proteome</keyword>
<dbReference type="Gene3D" id="3.40.50.300">
    <property type="entry name" value="P-loop containing nucleotide triphosphate hydrolases"/>
    <property type="match status" value="1"/>
</dbReference>
<accession>A0A4R7BC64</accession>
<dbReference type="SUPFAM" id="SSF52540">
    <property type="entry name" value="P-loop containing nucleoside triphosphate hydrolases"/>
    <property type="match status" value="1"/>
</dbReference>
<comment type="caution">
    <text evidence="2">The sequence shown here is derived from an EMBL/GenBank/DDBJ whole genome shotgun (WGS) entry which is preliminary data.</text>
</comment>
<keyword evidence="2" id="KW-0418">Kinase</keyword>